<dbReference type="InterPro" id="IPR046342">
    <property type="entry name" value="CBS_dom_sf"/>
</dbReference>
<dbReference type="STRING" id="1121429.SAMN02745133_02994"/>
<dbReference type="SMART" id="SM00116">
    <property type="entry name" value="CBS"/>
    <property type="match status" value="2"/>
</dbReference>
<sequence length="148" mass="16131">MLAKDIMKTDVITVSEDTTIKEIAQILTDNKISGVPVVNQEGKLVGIVTEGDLLHKEANPRIPKFFGILGAMIYLGGIDQYKEDFKKLAASKASEIMTTEVITVSKNTEIGAIATLMVEHNIKRIPVIENGKIIGIVSRADIIRTIAQ</sequence>
<proteinExistence type="predicted"/>
<organism evidence="4 5">
    <name type="scientific">Desulforamulus putei DSM 12395</name>
    <dbReference type="NCBI Taxonomy" id="1121429"/>
    <lineage>
        <taxon>Bacteria</taxon>
        <taxon>Bacillati</taxon>
        <taxon>Bacillota</taxon>
        <taxon>Clostridia</taxon>
        <taxon>Eubacteriales</taxon>
        <taxon>Peptococcaceae</taxon>
        <taxon>Desulforamulus</taxon>
    </lineage>
</organism>
<dbReference type="Gene3D" id="3.10.580.10">
    <property type="entry name" value="CBS-domain"/>
    <property type="match status" value="1"/>
</dbReference>
<evidence type="ECO:0000313" key="4">
    <source>
        <dbReference type="EMBL" id="SHF56883.1"/>
    </source>
</evidence>
<protein>
    <submittedName>
        <fullName evidence="4">CBS domain-containing protein</fullName>
    </submittedName>
</protein>
<dbReference type="InterPro" id="IPR000644">
    <property type="entry name" value="CBS_dom"/>
</dbReference>
<gene>
    <name evidence="4" type="ORF">SAMN02745133_02994</name>
</gene>
<dbReference type="PANTHER" id="PTHR43080:SF26">
    <property type="entry name" value="REGULATORY PROTEIN"/>
    <property type="match status" value="1"/>
</dbReference>
<accession>A0A1M5CQC0</accession>
<evidence type="ECO:0000256" key="1">
    <source>
        <dbReference type="ARBA" id="ARBA00023122"/>
    </source>
</evidence>
<name>A0A1M5CQC0_9FIRM</name>
<dbReference type="AlphaFoldDB" id="A0A1M5CQC0"/>
<dbReference type="SUPFAM" id="SSF54631">
    <property type="entry name" value="CBS-domain pair"/>
    <property type="match status" value="1"/>
</dbReference>
<keyword evidence="1 2" id="KW-0129">CBS domain</keyword>
<dbReference type="PROSITE" id="PS51371">
    <property type="entry name" value="CBS"/>
    <property type="match status" value="2"/>
</dbReference>
<feature type="domain" description="CBS" evidence="3">
    <location>
        <begin position="7"/>
        <end position="64"/>
    </location>
</feature>
<dbReference type="Pfam" id="PF00571">
    <property type="entry name" value="CBS"/>
    <property type="match status" value="2"/>
</dbReference>
<feature type="domain" description="CBS" evidence="3">
    <location>
        <begin position="97"/>
        <end position="148"/>
    </location>
</feature>
<dbReference type="RefSeq" id="WP_073240159.1">
    <property type="nucleotide sequence ID" value="NZ_FQUY01000035.1"/>
</dbReference>
<dbReference type="PANTHER" id="PTHR43080">
    <property type="entry name" value="CBS DOMAIN-CONTAINING PROTEIN CBSX3, MITOCHONDRIAL"/>
    <property type="match status" value="1"/>
</dbReference>
<evidence type="ECO:0000259" key="3">
    <source>
        <dbReference type="PROSITE" id="PS51371"/>
    </source>
</evidence>
<dbReference type="EMBL" id="FQUY01000035">
    <property type="protein sequence ID" value="SHF56883.1"/>
    <property type="molecule type" value="Genomic_DNA"/>
</dbReference>
<evidence type="ECO:0000256" key="2">
    <source>
        <dbReference type="PROSITE-ProRule" id="PRU00703"/>
    </source>
</evidence>
<dbReference type="Proteomes" id="UP000184148">
    <property type="component" value="Unassembled WGS sequence"/>
</dbReference>
<dbReference type="InterPro" id="IPR051257">
    <property type="entry name" value="Diverse_CBS-Domain"/>
</dbReference>
<reference evidence="5" key="1">
    <citation type="submission" date="2016-11" db="EMBL/GenBank/DDBJ databases">
        <authorList>
            <person name="Varghese N."/>
            <person name="Submissions S."/>
        </authorList>
    </citation>
    <scope>NUCLEOTIDE SEQUENCE [LARGE SCALE GENOMIC DNA]</scope>
    <source>
        <strain evidence="5">DSM 12395</strain>
    </source>
</reference>
<keyword evidence="5" id="KW-1185">Reference proteome</keyword>
<evidence type="ECO:0000313" key="5">
    <source>
        <dbReference type="Proteomes" id="UP000184148"/>
    </source>
</evidence>
<dbReference type="CDD" id="cd04586">
    <property type="entry name" value="CBS_pair_BON_assoc"/>
    <property type="match status" value="1"/>
</dbReference>
<dbReference type="OrthoDB" id="9790355at2"/>